<sequence length="1348" mass="146771">MKKFLSFLVSRQFLAFLALLIVALIIWFIGPLVAFGGLRPLADVGMRVLVIALLLAGVLLWLAGGPISVVFAALLCLLIWCASPLLTFGRTEPFVPAAARIIAIAAVLAVFVVYWVFRLLRSMRANPEFLNSVLDFGGRKAPSLAAERLKEVNAVVDAALARLKSMRTGARGPARLFQGKRYLYELPWYITLGSKASGKTTALLRAGLTFPVAGQMQSAASGFAQDTQNIDWWLTNDAVLIDTAGHYTRHGTSQRSLPSVIPPVAGNPKTGEAANDGKKASSAAAAKSAEAPANAATPVDPDKLRHGTDEAEWQGFLGILRSHRPRAPINGALLTIDLAELTSQDETARIAEAAALRGRLGDLREQLGIRFPVYLIVTKMDQLGGFAEYFGSLTAEGRAQTWGFTLPYGKETIAKEGVAVRCAHELALLVARLSDGINTRLQDEYDTGRRQKLAALGEEFAALSRPLGELIERVFLDSRYDDTQLHNTLRGVYFTSATQAGTEVVAERRTIAQRLARALLTPLTTRTAKHVGNDSYFLHELLTKIVFTEAHLVRPNLRWEFRFRLLRLTGHALALLIFAWLAIGLRISFGTNHEYLDAIAQKTQTLSAKVTQLYKEPKLDAVPDTLTDARYLASYPGLDLSDPGSAYRFGLYSAPDVAAGSGHTYDALEDNLLLPQLVKRMESVLSDSIASQDSKAVYDALRVYLMLYDNAKFNADDVKAWVLNDWAKTDSASVFGGRASMIDHVQQLFSGARVVQSPFVRNDALIQQARSFLDSSNATQRLYERAKVAMQKEAPDEFTLLRAVGPQAGTVFTRASGAPLSRGVAGIFTFDGYRNLFDKRLPEFVQVARDDDAWVMGRSFVADTQKKTAEIVSSATGANDPLTEAIRQEYLNEYAQQWDAFLGDIRTINGTSLAFNLQVLRSFAAPDSPLSRLARAAVRETTLTQPAAASDPSFLQKATGQLAQKADSALGIRAEERIERELVDNHFAPLREVVTGHADVQTASQPVPQQTGTTGLDGVASLLNEYYTSLTVADNALTNNSMPPPSDTAAKLKMTANTMPAPFRAVLLQLSQQGSQEVNQGIGQLLSRQMQAVVGDTCRLTIEGNYPFAPDSKRDVSVDDFTRVFAQGGVIDDFFMKTLAPFVDTLAKPWRYRTLPGATEAVQGPDLEPFQHAKAIRDVFFGDPGQKQLTWKANLQIPELDPTITGLMIDIDGQTTLYQHGPVAPFAVNWPGPRGGVHAEIAANPRIRPETSTLAADGPWAFMRLMQKGHVVETATPGRTRVDFEFDDRKAVLDISSTGSTANPLTSDVLTTFKCPSSMAMFNLTDSGPPPGLPSDGSLAPPAPHASH</sequence>
<feature type="region of interest" description="Disordered" evidence="1">
    <location>
        <begin position="1323"/>
        <end position="1348"/>
    </location>
</feature>
<name>A0ABM8P211_9BURK</name>
<feature type="compositionally biased region" description="Low complexity" evidence="1">
    <location>
        <begin position="280"/>
        <end position="296"/>
    </location>
</feature>
<evidence type="ECO:0000259" key="5">
    <source>
        <dbReference type="Pfam" id="PF14331"/>
    </source>
</evidence>
<feature type="transmembrane region" description="Helical" evidence="2">
    <location>
        <begin position="94"/>
        <end position="117"/>
    </location>
</feature>
<keyword evidence="7" id="KW-1185">Reference proteome</keyword>
<dbReference type="Pfam" id="PF06744">
    <property type="entry name" value="IcmF_C"/>
    <property type="match status" value="1"/>
</dbReference>
<reference evidence="6 7" key="1">
    <citation type="submission" date="2020-10" db="EMBL/GenBank/DDBJ databases">
        <authorList>
            <person name="Peeters C."/>
        </authorList>
    </citation>
    <scope>NUCLEOTIDE SEQUENCE [LARGE SCALE GENOMIC DNA]</scope>
    <source>
        <strain evidence="6 7">LMG 28140</strain>
    </source>
</reference>
<dbReference type="EMBL" id="CAJHCP010000013">
    <property type="protein sequence ID" value="CAD6553843.1"/>
    <property type="molecule type" value="Genomic_DNA"/>
</dbReference>
<feature type="transmembrane region" description="Helical" evidence="2">
    <location>
        <begin position="44"/>
        <end position="62"/>
    </location>
</feature>
<gene>
    <name evidence="6" type="ORF">LMG28140_05385</name>
</gene>
<keyword evidence="2" id="KW-1133">Transmembrane helix</keyword>
<dbReference type="Proteomes" id="UP000598032">
    <property type="component" value="Unassembled WGS sequence"/>
</dbReference>
<dbReference type="InterPro" id="IPR017731">
    <property type="entry name" value="TssM1-like"/>
</dbReference>
<dbReference type="Pfam" id="PF14331">
    <property type="entry name" value="IcmF-related_N"/>
    <property type="match status" value="1"/>
</dbReference>
<dbReference type="NCBIfam" id="TIGR03348">
    <property type="entry name" value="VI_IcmF"/>
    <property type="match status" value="1"/>
</dbReference>
<organism evidence="6 7">
    <name type="scientific">Paraburkholderia metrosideri</name>
    <dbReference type="NCBI Taxonomy" id="580937"/>
    <lineage>
        <taxon>Bacteria</taxon>
        <taxon>Pseudomonadati</taxon>
        <taxon>Pseudomonadota</taxon>
        <taxon>Betaproteobacteria</taxon>
        <taxon>Burkholderiales</taxon>
        <taxon>Burkholderiaceae</taxon>
        <taxon>Paraburkholderia</taxon>
    </lineage>
</organism>
<keyword evidence="2" id="KW-0472">Membrane</keyword>
<comment type="caution">
    <text evidence="6">The sequence shown here is derived from an EMBL/GenBank/DDBJ whole genome shotgun (WGS) entry which is preliminary data.</text>
</comment>
<keyword evidence="2" id="KW-0812">Transmembrane</keyword>
<feature type="region of interest" description="Disordered" evidence="1">
    <location>
        <begin position="250"/>
        <end position="306"/>
    </location>
</feature>
<evidence type="ECO:0000259" key="3">
    <source>
        <dbReference type="Pfam" id="PF06744"/>
    </source>
</evidence>
<dbReference type="Pfam" id="PF06761">
    <property type="entry name" value="IcmF-related"/>
    <property type="match status" value="1"/>
</dbReference>
<dbReference type="RefSeq" id="WP_201645304.1">
    <property type="nucleotide sequence ID" value="NZ_CAJHCP010000013.1"/>
</dbReference>
<evidence type="ECO:0000259" key="4">
    <source>
        <dbReference type="Pfam" id="PF06761"/>
    </source>
</evidence>
<feature type="domain" description="Type VI secretion system component TssM1 N-terminal" evidence="5">
    <location>
        <begin position="308"/>
        <end position="573"/>
    </location>
</feature>
<dbReference type="InterPro" id="IPR010623">
    <property type="entry name" value="IcmF_C"/>
</dbReference>
<protein>
    <recommendedName>
        <fullName evidence="8">Type VI secretion system membrane subunit TssM</fullName>
    </recommendedName>
</protein>
<evidence type="ECO:0000256" key="1">
    <source>
        <dbReference type="SAM" id="MobiDB-lite"/>
    </source>
</evidence>
<feature type="transmembrane region" description="Helical" evidence="2">
    <location>
        <begin position="69"/>
        <end position="88"/>
    </location>
</feature>
<evidence type="ECO:0000313" key="6">
    <source>
        <dbReference type="EMBL" id="CAD6553843.1"/>
    </source>
</evidence>
<feature type="domain" description="IcmF-related" evidence="4">
    <location>
        <begin position="626"/>
        <end position="942"/>
    </location>
</feature>
<dbReference type="InterPro" id="IPR025743">
    <property type="entry name" value="TssM1_N"/>
</dbReference>
<dbReference type="PANTHER" id="PTHR36153">
    <property type="entry name" value="INNER MEMBRANE PROTEIN-RELATED"/>
    <property type="match status" value="1"/>
</dbReference>
<feature type="transmembrane region" description="Helical" evidence="2">
    <location>
        <begin position="12"/>
        <end position="38"/>
    </location>
</feature>
<accession>A0ABM8P211</accession>
<evidence type="ECO:0000256" key="2">
    <source>
        <dbReference type="SAM" id="Phobius"/>
    </source>
</evidence>
<dbReference type="PANTHER" id="PTHR36153:SF1">
    <property type="entry name" value="TYPE VI SECRETION SYSTEM COMPONENT TSSM1"/>
    <property type="match status" value="1"/>
</dbReference>
<dbReference type="InterPro" id="IPR009612">
    <property type="entry name" value="IcmF-rel"/>
</dbReference>
<feature type="domain" description="Type VI secretion system IcmF C-terminal" evidence="3">
    <location>
        <begin position="1194"/>
        <end position="1298"/>
    </location>
</feature>
<evidence type="ECO:0000313" key="7">
    <source>
        <dbReference type="Proteomes" id="UP000598032"/>
    </source>
</evidence>
<proteinExistence type="predicted"/>
<feature type="transmembrane region" description="Helical" evidence="2">
    <location>
        <begin position="565"/>
        <end position="583"/>
    </location>
</feature>
<dbReference type="InterPro" id="IPR053156">
    <property type="entry name" value="T6SS_TssM-like"/>
</dbReference>
<evidence type="ECO:0008006" key="8">
    <source>
        <dbReference type="Google" id="ProtNLM"/>
    </source>
</evidence>